<protein>
    <submittedName>
        <fullName evidence="2">Flavin reductase</fullName>
        <ecNumber evidence="2">1.5.1.30</ecNumber>
    </submittedName>
</protein>
<proteinExistence type="predicted"/>
<dbReference type="EC" id="1.5.1.30" evidence="2"/>
<reference evidence="2" key="1">
    <citation type="submission" date="2018-06" db="EMBL/GenBank/DDBJ databases">
        <authorList>
            <person name="Zhirakovskaya E."/>
        </authorList>
    </citation>
    <scope>NUCLEOTIDE SEQUENCE</scope>
</reference>
<sequence length="208" mass="23088">MKLIIFGATGSVGHHIVRQALVQEHEVTAFARNPDALNLDHASLSLIAGDVYDLPAVSRAIKGHDAVLITLGSKSLTGNLRSEGTANIISAMQEHWVSRLICQTTLGVGNSRGNLNFFWKYVMFGMLLRAVYKDHIIQENIVRSSGLDWTIVRPAAFTHGPETGIFKHGFSAQEKHLTLKIARADVAHFMLQQLISKRYLRWTPGLSY</sequence>
<dbReference type="GO" id="GO:0004074">
    <property type="term" value="F:biliverdin reductase [NAD(P)H] activity"/>
    <property type="evidence" value="ECO:0007669"/>
    <property type="project" value="TreeGrafter"/>
</dbReference>
<gene>
    <name evidence="2" type="ORF">MNBD_ALPHA02-1299</name>
</gene>
<evidence type="ECO:0000313" key="2">
    <source>
        <dbReference type="EMBL" id="VAV86365.1"/>
    </source>
</evidence>
<dbReference type="InterPro" id="IPR016040">
    <property type="entry name" value="NAD(P)-bd_dom"/>
</dbReference>
<dbReference type="PANTHER" id="PTHR43355">
    <property type="entry name" value="FLAVIN REDUCTASE (NADPH)"/>
    <property type="match status" value="1"/>
</dbReference>
<keyword evidence="2" id="KW-0560">Oxidoreductase</keyword>
<organism evidence="2">
    <name type="scientific">hydrothermal vent metagenome</name>
    <dbReference type="NCBI Taxonomy" id="652676"/>
    <lineage>
        <taxon>unclassified sequences</taxon>
        <taxon>metagenomes</taxon>
        <taxon>ecological metagenomes</taxon>
    </lineage>
</organism>
<dbReference type="Pfam" id="PF13460">
    <property type="entry name" value="NAD_binding_10"/>
    <property type="match status" value="1"/>
</dbReference>
<dbReference type="Gene3D" id="3.40.50.720">
    <property type="entry name" value="NAD(P)-binding Rossmann-like Domain"/>
    <property type="match status" value="1"/>
</dbReference>
<accession>A0A3B0RS29</accession>
<dbReference type="GO" id="GO:0042602">
    <property type="term" value="F:riboflavin reductase (NADPH) activity"/>
    <property type="evidence" value="ECO:0007669"/>
    <property type="project" value="UniProtKB-EC"/>
</dbReference>
<dbReference type="SUPFAM" id="SSF51735">
    <property type="entry name" value="NAD(P)-binding Rossmann-fold domains"/>
    <property type="match status" value="1"/>
</dbReference>
<dbReference type="AlphaFoldDB" id="A0A3B0RS29"/>
<dbReference type="EMBL" id="UOED01000001">
    <property type="protein sequence ID" value="VAV86365.1"/>
    <property type="molecule type" value="Genomic_DNA"/>
</dbReference>
<dbReference type="InterPro" id="IPR051606">
    <property type="entry name" value="Polyketide_Oxido-like"/>
</dbReference>
<name>A0A3B0RS29_9ZZZZ</name>
<dbReference type="PANTHER" id="PTHR43355:SF2">
    <property type="entry name" value="FLAVIN REDUCTASE (NADPH)"/>
    <property type="match status" value="1"/>
</dbReference>
<dbReference type="CDD" id="cd05244">
    <property type="entry name" value="BVR-B_like_SDR_a"/>
    <property type="match status" value="1"/>
</dbReference>
<feature type="domain" description="NAD(P)-binding" evidence="1">
    <location>
        <begin position="7"/>
        <end position="194"/>
    </location>
</feature>
<dbReference type="InterPro" id="IPR036291">
    <property type="entry name" value="NAD(P)-bd_dom_sf"/>
</dbReference>
<evidence type="ECO:0000259" key="1">
    <source>
        <dbReference type="Pfam" id="PF13460"/>
    </source>
</evidence>